<feature type="transmembrane region" description="Helical" evidence="1">
    <location>
        <begin position="7"/>
        <end position="27"/>
    </location>
</feature>
<protein>
    <submittedName>
        <fullName evidence="2">Uncharacterized protein</fullName>
    </submittedName>
</protein>
<evidence type="ECO:0000313" key="3">
    <source>
        <dbReference type="Proteomes" id="UP000184241"/>
    </source>
</evidence>
<evidence type="ECO:0000313" key="2">
    <source>
        <dbReference type="EMBL" id="SHI22778.1"/>
    </source>
</evidence>
<dbReference type="Proteomes" id="UP000184241">
    <property type="component" value="Unassembled WGS sequence"/>
</dbReference>
<dbReference type="EMBL" id="FQXU01000008">
    <property type="protein sequence ID" value="SHI22778.1"/>
    <property type="molecule type" value="Genomic_DNA"/>
</dbReference>
<proteinExistence type="predicted"/>
<dbReference type="RefSeq" id="WP_073020496.1">
    <property type="nucleotide sequence ID" value="NZ_FQXU01000008.1"/>
</dbReference>
<evidence type="ECO:0000256" key="1">
    <source>
        <dbReference type="SAM" id="Phobius"/>
    </source>
</evidence>
<keyword evidence="1" id="KW-0472">Membrane</keyword>
<keyword evidence="1" id="KW-1133">Transmembrane helix</keyword>
<name>A0A1M5ZEW8_9CLOT</name>
<gene>
    <name evidence="2" type="ORF">SAMN02745941_02906</name>
</gene>
<accession>A0A1M5ZEW8</accession>
<reference evidence="2 3" key="1">
    <citation type="submission" date="2016-11" db="EMBL/GenBank/DDBJ databases">
        <authorList>
            <person name="Jaros S."/>
            <person name="Januszkiewicz K."/>
            <person name="Wedrychowicz H."/>
        </authorList>
    </citation>
    <scope>NUCLEOTIDE SEQUENCE [LARGE SCALE GENOMIC DNA]</scope>
    <source>
        <strain evidence="2 3">DSM 6191</strain>
    </source>
</reference>
<sequence>MGKRMRLICVIILVFITGIIVGSYIGARNNEVVTYNFDVIGEDLILRNFTLVTFENKYYITSDTRIEKRSASKSEINNCILEISRDAEVLMSSGFSFQKESVVMTDIKRGDDYYELFSDKLSSTKEKITKAKEIQVKFNYTIDGVEKEDIKTVELDKHIDKKL</sequence>
<organism evidence="2 3">
    <name type="scientific">Clostridium intestinale DSM 6191</name>
    <dbReference type="NCBI Taxonomy" id="1121320"/>
    <lineage>
        <taxon>Bacteria</taxon>
        <taxon>Bacillati</taxon>
        <taxon>Bacillota</taxon>
        <taxon>Clostridia</taxon>
        <taxon>Eubacteriales</taxon>
        <taxon>Clostridiaceae</taxon>
        <taxon>Clostridium</taxon>
    </lineage>
</organism>
<keyword evidence="1" id="KW-0812">Transmembrane</keyword>
<dbReference type="AlphaFoldDB" id="A0A1M5ZEW8"/>